<dbReference type="Proteomes" id="UP001146120">
    <property type="component" value="Unassembled WGS sequence"/>
</dbReference>
<dbReference type="PANTHER" id="PTHR21377:SF0">
    <property type="entry name" value="PROTEIN FAM210B, MITOCHONDRIAL"/>
    <property type="match status" value="1"/>
</dbReference>
<comment type="caution">
    <text evidence="3">The sequence shown here is derived from an EMBL/GenBank/DDBJ whole genome shotgun (WGS) entry which is preliminary data.</text>
</comment>
<evidence type="ECO:0000256" key="1">
    <source>
        <dbReference type="SAM" id="Coils"/>
    </source>
</evidence>
<dbReference type="InterPro" id="IPR045866">
    <property type="entry name" value="FAM210A/B-like"/>
</dbReference>
<keyword evidence="4" id="KW-1185">Reference proteome</keyword>
<organism evidence="3 4">
    <name type="scientific">Lagenidium giganteum</name>
    <dbReference type="NCBI Taxonomy" id="4803"/>
    <lineage>
        <taxon>Eukaryota</taxon>
        <taxon>Sar</taxon>
        <taxon>Stramenopiles</taxon>
        <taxon>Oomycota</taxon>
        <taxon>Peronosporomycetes</taxon>
        <taxon>Pythiales</taxon>
        <taxon>Pythiaceae</taxon>
    </lineage>
</organism>
<dbReference type="InterPro" id="IPR009688">
    <property type="entry name" value="FAM210A/B-like_dom"/>
</dbReference>
<accession>A0AAV2ZEH3</accession>
<name>A0AAV2ZEH3_9STRA</name>
<dbReference type="EMBL" id="DAKRPA010000018">
    <property type="protein sequence ID" value="DBA03528.1"/>
    <property type="molecule type" value="Genomic_DNA"/>
</dbReference>
<dbReference type="PANTHER" id="PTHR21377">
    <property type="entry name" value="PROTEIN FAM210B, MITOCHONDRIAL"/>
    <property type="match status" value="1"/>
</dbReference>
<evidence type="ECO:0000313" key="4">
    <source>
        <dbReference type="Proteomes" id="UP001146120"/>
    </source>
</evidence>
<reference evidence="3" key="1">
    <citation type="submission" date="2022-11" db="EMBL/GenBank/DDBJ databases">
        <authorList>
            <person name="Morgan W.R."/>
            <person name="Tartar A."/>
        </authorList>
    </citation>
    <scope>NUCLEOTIDE SEQUENCE</scope>
    <source>
        <strain evidence="3">ARSEF 373</strain>
    </source>
</reference>
<dbReference type="AlphaFoldDB" id="A0AAV2ZEH3"/>
<dbReference type="Pfam" id="PF06916">
    <property type="entry name" value="FAM210A-B_dom"/>
    <property type="match status" value="1"/>
</dbReference>
<keyword evidence="1" id="KW-0175">Coiled coil</keyword>
<reference evidence="3" key="2">
    <citation type="journal article" date="2023" name="Microbiol Resour">
        <title>Decontamination and Annotation of the Draft Genome Sequence of the Oomycete Lagenidium giganteum ARSEF 373.</title>
        <authorList>
            <person name="Morgan W.R."/>
            <person name="Tartar A."/>
        </authorList>
    </citation>
    <scope>NUCLEOTIDE SEQUENCE</scope>
    <source>
        <strain evidence="3">ARSEF 373</strain>
    </source>
</reference>
<evidence type="ECO:0000259" key="2">
    <source>
        <dbReference type="Pfam" id="PF06916"/>
    </source>
</evidence>
<protein>
    <recommendedName>
        <fullName evidence="2">DUF1279 domain-containing protein</fullName>
    </recommendedName>
</protein>
<gene>
    <name evidence="3" type="ORF">N0F65_011429</name>
</gene>
<feature type="coiled-coil region" evidence="1">
    <location>
        <begin position="80"/>
        <end position="110"/>
    </location>
</feature>
<feature type="domain" description="DUF1279" evidence="2">
    <location>
        <begin position="116"/>
        <end position="204"/>
    </location>
</feature>
<proteinExistence type="predicted"/>
<evidence type="ECO:0000313" key="3">
    <source>
        <dbReference type="EMBL" id="DBA03528.1"/>
    </source>
</evidence>
<dbReference type="GO" id="GO:0005739">
    <property type="term" value="C:mitochondrion"/>
    <property type="evidence" value="ECO:0007669"/>
    <property type="project" value="TreeGrafter"/>
</dbReference>
<sequence length="218" mass="23920">MVFVNGAKRAFGANAWQAARCASAPHARTTSQLSLHNRDAFRAAAALPRSTRQWAFKPVARFESRCFATVPNTEKTDEEAPAVKKTYAELEAEIAALQKEIAELKKAGEESKMGKLMSMFKKYGPALLIWWTTLYVGTGVGIYTGLETGMFGGADALHLIKSFGLDQYIDLNSFDPKYGNVALAFLLNELVEPVRAPIAFATIPTIKRIFTRNPTPSA</sequence>